<keyword evidence="1" id="KW-1133">Transmembrane helix</keyword>
<dbReference type="InterPro" id="IPR032623">
    <property type="entry name" value="FecR_N"/>
</dbReference>
<dbReference type="AlphaFoldDB" id="A0A0D0KN99"/>
<dbReference type="InterPro" id="IPR012373">
    <property type="entry name" value="Ferrdict_sens_TM"/>
</dbReference>
<evidence type="ECO:0000256" key="1">
    <source>
        <dbReference type="SAM" id="Phobius"/>
    </source>
</evidence>
<proteinExistence type="predicted"/>
<protein>
    <submittedName>
        <fullName evidence="4">Iron dicitrate transport regulator FecR</fullName>
    </submittedName>
</protein>
<evidence type="ECO:0000259" key="3">
    <source>
        <dbReference type="Pfam" id="PF16220"/>
    </source>
</evidence>
<evidence type="ECO:0000313" key="4">
    <source>
        <dbReference type="EMBL" id="KIP99514.1"/>
    </source>
</evidence>
<dbReference type="Pfam" id="PF16220">
    <property type="entry name" value="DUF4880"/>
    <property type="match status" value="1"/>
</dbReference>
<feature type="domain" description="FecR protein" evidence="2">
    <location>
        <begin position="105"/>
        <end position="197"/>
    </location>
</feature>
<dbReference type="OrthoDB" id="9798846at2"/>
<dbReference type="Gene3D" id="2.60.120.1440">
    <property type="match status" value="1"/>
</dbReference>
<accession>A0A0D0KN99</accession>
<dbReference type="Proteomes" id="UP000035017">
    <property type="component" value="Unassembled WGS sequence"/>
</dbReference>
<keyword evidence="1" id="KW-0812">Transmembrane</keyword>
<evidence type="ECO:0000313" key="5">
    <source>
        <dbReference type="Proteomes" id="UP000035017"/>
    </source>
</evidence>
<dbReference type="Gene3D" id="3.55.50.30">
    <property type="match status" value="1"/>
</dbReference>
<feature type="domain" description="FecR N-terminal" evidence="3">
    <location>
        <begin position="10"/>
        <end position="49"/>
    </location>
</feature>
<dbReference type="InterPro" id="IPR006860">
    <property type="entry name" value="FecR"/>
</dbReference>
<sequence>MTTSSKRIQKEAIDWAICLSETPNKAEIEQFHRWINADPAHRQAYDRFSAVLEQTHVALATSPEFTKKAFRRGGSPAKTVVILFLVLLSGGVVALSDLPIRLKADWVTAKGETATQRLPDGSTVHLNSDTAVAIHFSQDKRQIEVLKGEAFFEVTPSDTLRAFEVLTPQGTVTAVGTAFDVNLLERAIEVTVTESKVVVMSNASGNTRVIETGNRVLLDDAGIGSSELVPEEVRTPWRDGRLVFDDRPLLEVIDQIVRYVPGRVVTLNSGSKTRRITGSFNLSDGPLALDQFAEAFGLKIKRTGNFLTIIF</sequence>
<dbReference type="PANTHER" id="PTHR30273">
    <property type="entry name" value="PERIPLASMIC SIGNAL SENSOR AND SIGMA FACTOR ACTIVATOR FECR-RELATED"/>
    <property type="match status" value="1"/>
</dbReference>
<evidence type="ECO:0000259" key="2">
    <source>
        <dbReference type="Pfam" id="PF04773"/>
    </source>
</evidence>
<dbReference type="Pfam" id="PF04773">
    <property type="entry name" value="FecR"/>
    <property type="match status" value="1"/>
</dbReference>
<gene>
    <name evidence="4" type="ORF">RU07_18765</name>
</gene>
<feature type="transmembrane region" description="Helical" evidence="1">
    <location>
        <begin position="77"/>
        <end position="95"/>
    </location>
</feature>
<dbReference type="GO" id="GO:0016989">
    <property type="term" value="F:sigma factor antagonist activity"/>
    <property type="evidence" value="ECO:0007669"/>
    <property type="project" value="TreeGrafter"/>
</dbReference>
<comment type="caution">
    <text evidence="4">The sequence shown here is derived from an EMBL/GenBank/DDBJ whole genome shotgun (WGS) entry which is preliminary data.</text>
</comment>
<dbReference type="PANTHER" id="PTHR30273:SF2">
    <property type="entry name" value="PROTEIN FECR"/>
    <property type="match status" value="1"/>
</dbReference>
<reference evidence="4 5" key="1">
    <citation type="submission" date="2014-12" db="EMBL/GenBank/DDBJ databases">
        <title>16Stimator: statistical estimation of ribosomal gene copy numbers from draft genome assemblies.</title>
        <authorList>
            <person name="Perisin M.A."/>
            <person name="Vetter M."/>
            <person name="Gilbert J.A."/>
            <person name="Bergelson J."/>
        </authorList>
    </citation>
    <scope>NUCLEOTIDE SEQUENCE [LARGE SCALE GENOMIC DNA]</scope>
    <source>
        <strain evidence="4 5">MEJ076</strain>
    </source>
</reference>
<organism evidence="4 5">
    <name type="scientific">Agrobacterium tumefaciens</name>
    <dbReference type="NCBI Taxonomy" id="358"/>
    <lineage>
        <taxon>Bacteria</taxon>
        <taxon>Pseudomonadati</taxon>
        <taxon>Pseudomonadota</taxon>
        <taxon>Alphaproteobacteria</taxon>
        <taxon>Hyphomicrobiales</taxon>
        <taxon>Rhizobiaceae</taxon>
        <taxon>Rhizobium/Agrobacterium group</taxon>
        <taxon>Agrobacterium</taxon>
        <taxon>Agrobacterium tumefaciens complex</taxon>
    </lineage>
</organism>
<dbReference type="PIRSF" id="PIRSF018266">
    <property type="entry name" value="FecR"/>
    <property type="match status" value="1"/>
</dbReference>
<name>A0A0D0KN99_AGRTU</name>
<keyword evidence="1" id="KW-0472">Membrane</keyword>
<dbReference type="EMBL" id="JXQV01000027">
    <property type="protein sequence ID" value="KIP99514.1"/>
    <property type="molecule type" value="Genomic_DNA"/>
</dbReference>